<keyword evidence="10" id="KW-1185">Reference proteome</keyword>
<dbReference type="PROSITE" id="PS50156">
    <property type="entry name" value="SSD"/>
    <property type="match status" value="1"/>
</dbReference>
<comment type="caution">
    <text evidence="9">The sequence shown here is derived from an EMBL/GenBank/DDBJ whole genome shotgun (WGS) entry which is preliminary data.</text>
</comment>
<evidence type="ECO:0000313" key="9">
    <source>
        <dbReference type="EMBL" id="MFC7447665.1"/>
    </source>
</evidence>
<evidence type="ECO:0000256" key="7">
    <source>
        <dbReference type="SAM" id="Phobius"/>
    </source>
</evidence>
<evidence type="ECO:0000256" key="4">
    <source>
        <dbReference type="ARBA" id="ARBA00022692"/>
    </source>
</evidence>
<dbReference type="PANTHER" id="PTHR33406:SF11">
    <property type="entry name" value="MEMBRANE PROTEIN SCO6666-RELATED"/>
    <property type="match status" value="1"/>
</dbReference>
<organism evidence="9 10">
    <name type="scientific">Rhodococcus daqingensis</name>
    <dbReference type="NCBI Taxonomy" id="2479363"/>
    <lineage>
        <taxon>Bacteria</taxon>
        <taxon>Bacillati</taxon>
        <taxon>Actinomycetota</taxon>
        <taxon>Actinomycetes</taxon>
        <taxon>Mycobacteriales</taxon>
        <taxon>Nocardiaceae</taxon>
        <taxon>Rhodococcus</taxon>
    </lineage>
</organism>
<dbReference type="SUPFAM" id="SSF82866">
    <property type="entry name" value="Multidrug efflux transporter AcrB transmembrane domain"/>
    <property type="match status" value="2"/>
</dbReference>
<dbReference type="RefSeq" id="WP_378402918.1">
    <property type="nucleotide sequence ID" value="NZ_JBHTCS010000009.1"/>
</dbReference>
<feature type="transmembrane region" description="Helical" evidence="7">
    <location>
        <begin position="631"/>
        <end position="648"/>
    </location>
</feature>
<proteinExistence type="inferred from homology"/>
<dbReference type="Gene3D" id="1.20.1640.10">
    <property type="entry name" value="Multidrug efflux transporter AcrB transmembrane domain"/>
    <property type="match status" value="2"/>
</dbReference>
<keyword evidence="3" id="KW-1003">Cell membrane</keyword>
<dbReference type="InterPro" id="IPR050545">
    <property type="entry name" value="Mycobact_MmpL"/>
</dbReference>
<feature type="transmembrane region" description="Helical" evidence="7">
    <location>
        <begin position="516"/>
        <end position="536"/>
    </location>
</feature>
<evidence type="ECO:0000256" key="2">
    <source>
        <dbReference type="ARBA" id="ARBA00010157"/>
    </source>
</evidence>
<evidence type="ECO:0000313" key="10">
    <source>
        <dbReference type="Proteomes" id="UP001596484"/>
    </source>
</evidence>
<feature type="transmembrane region" description="Helical" evidence="7">
    <location>
        <begin position="185"/>
        <end position="218"/>
    </location>
</feature>
<feature type="transmembrane region" description="Helical" evidence="7">
    <location>
        <begin position="580"/>
        <end position="602"/>
    </location>
</feature>
<evidence type="ECO:0000256" key="1">
    <source>
        <dbReference type="ARBA" id="ARBA00004651"/>
    </source>
</evidence>
<dbReference type="Proteomes" id="UP001596484">
    <property type="component" value="Unassembled WGS sequence"/>
</dbReference>
<feature type="transmembrane region" description="Helical" evidence="7">
    <location>
        <begin position="279"/>
        <end position="296"/>
    </location>
</feature>
<dbReference type="PANTHER" id="PTHR33406">
    <property type="entry name" value="MEMBRANE PROTEIN MJ1562-RELATED"/>
    <property type="match status" value="1"/>
</dbReference>
<name>A0ABW2RV43_9NOCA</name>
<evidence type="ECO:0000259" key="8">
    <source>
        <dbReference type="PROSITE" id="PS50156"/>
    </source>
</evidence>
<sequence length="705" mass="73857">MTRWTSFVLGRRWAVLTVVVGAMLLGGLWGSGVLDRLSQGGDIDPSSEAALVDELLADHFDIRSPDIIAIYRAPDGETVDDIGPAVAAQLAEVDPDRLAQPIEDYWSATGPVKSLLRSPDGSTALAVVFVAGSESERIASFTELEPQLTVPGVSTELSGFSAIADEVNKESKRDLVVAEMVSLPVTLLVLVLVFGGLVGAAIPVAIGALSMFGALAALRLLSMFLEVSVFSVNIASLLGLGMAIDYGLFIVSRYREELAAGAGTDEAVTKTMVSAGRTVAFSAVLLLCAFAGTLVFPQQMLKSLGFGAMAAVALAAALSLTALPALLAILGPRIDALTWRRGAFERGEARAQRFWGALATAVMRRPVIIATTIVAGLLLLTLPLLGTRFGDVDHTALPPGNETRTTVEQLTAQFPIASSGATVVVRGEDGAQPDDAAVAEVSSAVGATEGVQQAITLGTADDMVAIRAVLEDPDRSVAAVDTVHRLDEIEAPAGTEVLLGGITALSVDSVDSVLRYLPVMIAVMVIATLVLMFFAFGSIALPIKAVVMAALSLGATFGILTWIFYDGHLTGLLNVTPGPLISGMVVLIIAMVFGLSTDYEVFLISRMVEARREGASTEEAVRIGAAKTGRVVTAAATLLILVTGAFTLSDLSVMRFIGVGMIVALIIDATVVRMLLVPALVKLMGEANWWAPASMVRLRERVNVH</sequence>
<feature type="transmembrane region" description="Helical" evidence="7">
    <location>
        <begin position="543"/>
        <end position="565"/>
    </location>
</feature>
<dbReference type="Pfam" id="PF03176">
    <property type="entry name" value="MMPL"/>
    <property type="match status" value="2"/>
</dbReference>
<comment type="similarity">
    <text evidence="2">Belongs to the resistance-nodulation-cell division (RND) (TC 2.A.6) family. MmpL subfamily.</text>
</comment>
<feature type="transmembrane region" description="Helical" evidence="7">
    <location>
        <begin position="308"/>
        <end position="331"/>
    </location>
</feature>
<protein>
    <submittedName>
        <fullName evidence="9">MMPL family transporter</fullName>
    </submittedName>
</protein>
<dbReference type="InterPro" id="IPR004869">
    <property type="entry name" value="MMPL_dom"/>
</dbReference>
<feature type="transmembrane region" description="Helical" evidence="7">
    <location>
        <begin position="654"/>
        <end position="676"/>
    </location>
</feature>
<keyword evidence="6 7" id="KW-0472">Membrane</keyword>
<dbReference type="EMBL" id="JBHTCS010000009">
    <property type="protein sequence ID" value="MFC7447665.1"/>
    <property type="molecule type" value="Genomic_DNA"/>
</dbReference>
<reference evidence="10" key="1">
    <citation type="journal article" date="2019" name="Int. J. Syst. Evol. Microbiol.">
        <title>The Global Catalogue of Microorganisms (GCM) 10K type strain sequencing project: providing services to taxonomists for standard genome sequencing and annotation.</title>
        <authorList>
            <consortium name="The Broad Institute Genomics Platform"/>
            <consortium name="The Broad Institute Genome Sequencing Center for Infectious Disease"/>
            <person name="Wu L."/>
            <person name="Ma J."/>
        </authorList>
    </citation>
    <scope>NUCLEOTIDE SEQUENCE [LARGE SCALE GENOMIC DNA]</scope>
    <source>
        <strain evidence="10">ICMP 19430</strain>
    </source>
</reference>
<gene>
    <name evidence="9" type="ORF">ACFQS9_07160</name>
</gene>
<feature type="transmembrane region" description="Helical" evidence="7">
    <location>
        <begin position="230"/>
        <end position="251"/>
    </location>
</feature>
<comment type="subcellular location">
    <subcellularLocation>
        <location evidence="1">Cell membrane</location>
        <topology evidence="1">Multi-pass membrane protein</topology>
    </subcellularLocation>
</comment>
<keyword evidence="5 7" id="KW-1133">Transmembrane helix</keyword>
<evidence type="ECO:0000256" key="5">
    <source>
        <dbReference type="ARBA" id="ARBA00022989"/>
    </source>
</evidence>
<feature type="domain" description="SSD" evidence="8">
    <location>
        <begin position="201"/>
        <end position="329"/>
    </location>
</feature>
<dbReference type="InterPro" id="IPR000731">
    <property type="entry name" value="SSD"/>
</dbReference>
<accession>A0ABW2RV43</accession>
<keyword evidence="4 7" id="KW-0812">Transmembrane</keyword>
<feature type="transmembrane region" description="Helical" evidence="7">
    <location>
        <begin position="367"/>
        <end position="385"/>
    </location>
</feature>
<evidence type="ECO:0000256" key="6">
    <source>
        <dbReference type="ARBA" id="ARBA00023136"/>
    </source>
</evidence>
<evidence type="ECO:0000256" key="3">
    <source>
        <dbReference type="ARBA" id="ARBA00022475"/>
    </source>
</evidence>
<feature type="transmembrane region" description="Helical" evidence="7">
    <location>
        <begin position="12"/>
        <end position="30"/>
    </location>
</feature>